<dbReference type="Proteomes" id="UP000231632">
    <property type="component" value="Unassembled WGS sequence"/>
</dbReference>
<evidence type="ECO:0000313" key="2">
    <source>
        <dbReference type="EMBL" id="GAV19663.1"/>
    </source>
</evidence>
<dbReference type="GO" id="GO:0010038">
    <property type="term" value="P:response to metal ion"/>
    <property type="evidence" value="ECO:0007669"/>
    <property type="project" value="InterPro"/>
</dbReference>
<organism evidence="2 3">
    <name type="scientific">Mariprofundus micogutta</name>
    <dbReference type="NCBI Taxonomy" id="1921010"/>
    <lineage>
        <taxon>Bacteria</taxon>
        <taxon>Pseudomonadati</taxon>
        <taxon>Pseudomonadota</taxon>
        <taxon>Candidatius Mariprofundia</taxon>
        <taxon>Mariprofundales</taxon>
        <taxon>Mariprofundaceae</taxon>
        <taxon>Mariprofundus</taxon>
    </lineage>
</organism>
<dbReference type="SUPFAM" id="SSF54913">
    <property type="entry name" value="GlnB-like"/>
    <property type="match status" value="1"/>
</dbReference>
<dbReference type="Gene3D" id="3.30.70.120">
    <property type="match status" value="1"/>
</dbReference>
<sequence length="104" mass="11832">MMKISVVKTSLSSELQAKKLAEALLEARLAACVQISGSGLSLYRWQDKVEHEQECYMSIKTSTELCDEVVSWLHEHHPYETPEIVWSVCEASPDYANWLADMVK</sequence>
<gene>
    <name evidence="2" type="ORF">MMIC_P0614</name>
</gene>
<dbReference type="PANTHER" id="PTHR23419">
    <property type="entry name" value="DIVALENT CATION TOLERANCE CUTA-RELATED"/>
    <property type="match status" value="1"/>
</dbReference>
<evidence type="ECO:0000313" key="3">
    <source>
        <dbReference type="Proteomes" id="UP000231632"/>
    </source>
</evidence>
<dbReference type="InterPro" id="IPR011322">
    <property type="entry name" value="N-reg_PII-like_a/b"/>
</dbReference>
<comment type="caution">
    <text evidence="2">The sequence shown here is derived from an EMBL/GenBank/DDBJ whole genome shotgun (WGS) entry which is preliminary data.</text>
</comment>
<dbReference type="InterPro" id="IPR015867">
    <property type="entry name" value="N-reg_PII/ATP_PRibTrfase_C"/>
</dbReference>
<accession>A0A1L8CL83</accession>
<proteinExistence type="inferred from homology"/>
<reference evidence="2 3" key="1">
    <citation type="journal article" date="2017" name="Arch. Microbiol.">
        <title>Mariprofundus micogutta sp. nov., a novel iron-oxidizing zetaproteobacterium isolated from a deep-sea hydrothermal field at the Bayonnaise knoll of the Izu-Ogasawara arc, and a description of Mariprofundales ord. nov. and Zetaproteobacteria classis nov.</title>
        <authorList>
            <person name="Makita H."/>
            <person name="Tanaka E."/>
            <person name="Mitsunobu S."/>
            <person name="Miyazaki M."/>
            <person name="Nunoura T."/>
            <person name="Uematsu K."/>
            <person name="Takaki Y."/>
            <person name="Nishi S."/>
            <person name="Shimamura S."/>
            <person name="Takai K."/>
        </authorList>
    </citation>
    <scope>NUCLEOTIDE SEQUENCE [LARGE SCALE GENOMIC DNA]</scope>
    <source>
        <strain evidence="2 3">ET2</strain>
    </source>
</reference>
<dbReference type="InterPro" id="IPR004323">
    <property type="entry name" value="Ion_tolerance_CutA"/>
</dbReference>
<name>A0A1L8CL83_9PROT</name>
<protein>
    <submittedName>
        <fullName evidence="2">Periplasmic divalent cation tolerance protein</fullName>
    </submittedName>
</protein>
<dbReference type="PANTHER" id="PTHR23419:SF8">
    <property type="entry name" value="FI09726P"/>
    <property type="match status" value="1"/>
</dbReference>
<dbReference type="OrthoDB" id="5298671at2"/>
<dbReference type="Pfam" id="PF03091">
    <property type="entry name" value="CutA1"/>
    <property type="match status" value="1"/>
</dbReference>
<dbReference type="EMBL" id="BDFD01000003">
    <property type="protein sequence ID" value="GAV19663.1"/>
    <property type="molecule type" value="Genomic_DNA"/>
</dbReference>
<comment type="similarity">
    <text evidence="1">Belongs to the CutA family.</text>
</comment>
<evidence type="ECO:0000256" key="1">
    <source>
        <dbReference type="ARBA" id="ARBA00010169"/>
    </source>
</evidence>
<dbReference type="STRING" id="1921010.MMIC_P0614"/>
<dbReference type="GO" id="GO:0005507">
    <property type="term" value="F:copper ion binding"/>
    <property type="evidence" value="ECO:0007669"/>
    <property type="project" value="TreeGrafter"/>
</dbReference>
<keyword evidence="3" id="KW-1185">Reference proteome</keyword>
<dbReference type="AlphaFoldDB" id="A0A1L8CL83"/>